<feature type="region of interest" description="Disordered" evidence="13">
    <location>
        <begin position="124"/>
        <end position="145"/>
    </location>
</feature>
<dbReference type="NCBIfam" id="NF010713">
    <property type="entry name" value="PRK14115.1"/>
    <property type="match status" value="1"/>
</dbReference>
<dbReference type="InterPro" id="IPR029033">
    <property type="entry name" value="His_PPase_superfam"/>
</dbReference>
<dbReference type="SUPFAM" id="SSF51735">
    <property type="entry name" value="NAD(P)-binding Rossmann-fold domains"/>
    <property type="match status" value="1"/>
</dbReference>
<dbReference type="Gene3D" id="3.40.50.720">
    <property type="entry name" value="NAD(P)-binding Rossmann-like Domain"/>
    <property type="match status" value="2"/>
</dbReference>
<dbReference type="GO" id="GO:0051287">
    <property type="term" value="F:NAD binding"/>
    <property type="evidence" value="ECO:0007669"/>
    <property type="project" value="InterPro"/>
</dbReference>
<dbReference type="Pfam" id="PF02826">
    <property type="entry name" value="2-Hacid_dh_C"/>
    <property type="match status" value="1"/>
</dbReference>
<dbReference type="InterPro" id="IPR036291">
    <property type="entry name" value="NAD(P)-bd_dom_sf"/>
</dbReference>
<evidence type="ECO:0000256" key="10">
    <source>
        <dbReference type="PIRSR" id="PIRSR613078-1"/>
    </source>
</evidence>
<comment type="catalytic activity">
    <reaction evidence="1 9">
        <text>(2R)-2-phosphoglycerate = (2R)-3-phosphoglycerate</text>
        <dbReference type="Rhea" id="RHEA:15901"/>
        <dbReference type="ChEBI" id="CHEBI:58272"/>
        <dbReference type="ChEBI" id="CHEBI:58289"/>
        <dbReference type="EC" id="5.4.2.11"/>
    </reaction>
</comment>
<dbReference type="GO" id="GO:0008720">
    <property type="term" value="F:D-lactate dehydrogenase (NAD+) activity"/>
    <property type="evidence" value="ECO:0007669"/>
    <property type="project" value="TreeGrafter"/>
</dbReference>
<dbReference type="Pfam" id="PF00300">
    <property type="entry name" value="His_Phos_1"/>
    <property type="match status" value="1"/>
</dbReference>
<evidence type="ECO:0000256" key="11">
    <source>
        <dbReference type="PIRSR" id="PIRSR613078-2"/>
    </source>
</evidence>
<dbReference type="PaxDb" id="349741-Amuc_0772"/>
<dbReference type="HOGENOM" id="CLU_453911_0_0_0"/>
<evidence type="ECO:0000256" key="13">
    <source>
        <dbReference type="SAM" id="MobiDB-lite"/>
    </source>
</evidence>
<dbReference type="GO" id="GO:0006094">
    <property type="term" value="P:gluconeogenesis"/>
    <property type="evidence" value="ECO:0007669"/>
    <property type="project" value="UniProtKB-UniRule"/>
</dbReference>
<dbReference type="KEGG" id="amu:Amuc_0772"/>
<dbReference type="Proteomes" id="UP000001031">
    <property type="component" value="Chromosome"/>
</dbReference>
<dbReference type="SMR" id="B2UQ72"/>
<dbReference type="PROSITE" id="PS00671">
    <property type="entry name" value="D_2_HYDROXYACID_DH_3"/>
    <property type="match status" value="1"/>
</dbReference>
<feature type="active site" description="Proton donor/acceptor" evidence="9 10">
    <location>
        <position position="87"/>
    </location>
</feature>
<keyword evidence="6" id="KW-0520">NAD</keyword>
<accession>B2UQ72</accession>
<dbReference type="InterPro" id="IPR029753">
    <property type="entry name" value="D-isomer_DH_CS"/>
</dbReference>
<evidence type="ECO:0000256" key="9">
    <source>
        <dbReference type="HAMAP-Rule" id="MF_01039"/>
    </source>
</evidence>
<dbReference type="SUPFAM" id="SSF52283">
    <property type="entry name" value="Formate/glycerate dehydrogenase catalytic domain-like"/>
    <property type="match status" value="1"/>
</dbReference>
<dbReference type="CDD" id="cd07067">
    <property type="entry name" value="HP_PGM_like"/>
    <property type="match status" value="1"/>
</dbReference>
<comment type="function">
    <text evidence="9">Catalyzes the interconversion of 2-phosphoglycerate and 3-phosphoglycerate.</text>
</comment>
<dbReference type="UniPathway" id="UPA00109">
    <property type="reaction ID" value="UER00186"/>
</dbReference>
<dbReference type="HAMAP" id="MF_01039">
    <property type="entry name" value="PGAM_GpmA"/>
    <property type="match status" value="1"/>
</dbReference>
<evidence type="ECO:0000256" key="12">
    <source>
        <dbReference type="PIRSR" id="PIRSR613078-3"/>
    </source>
</evidence>
<dbReference type="InterPro" id="IPR058205">
    <property type="entry name" value="D-LDH-like"/>
</dbReference>
<evidence type="ECO:0000256" key="7">
    <source>
        <dbReference type="ARBA" id="ARBA00023152"/>
    </source>
</evidence>
<organism evidence="16 17">
    <name type="scientific">Akkermansia muciniphila (strain ATCC BAA-835 / DSM 22959 / JCM 33894 / BCRC 81048 / CCUG 64013 / CIP 107961 / Muc)</name>
    <dbReference type="NCBI Taxonomy" id="349741"/>
    <lineage>
        <taxon>Bacteria</taxon>
        <taxon>Pseudomonadati</taxon>
        <taxon>Verrucomicrobiota</taxon>
        <taxon>Verrucomicrobiia</taxon>
        <taxon>Verrucomicrobiales</taxon>
        <taxon>Akkermansiaceae</taxon>
        <taxon>Akkermansia</taxon>
    </lineage>
</organism>
<keyword evidence="4 9" id="KW-0312">Gluconeogenesis</keyword>
<reference evidence="17" key="1">
    <citation type="journal article" date="2011" name="PLoS ONE">
        <title>The genome of Akkermansia muciniphila, a dedicated intestinal mucin degrader, and its use in exploring intestinal metagenomes.</title>
        <authorList>
            <person name="van Passel M.W."/>
            <person name="Kant R."/>
            <person name="Zoetendal E.G."/>
            <person name="Plugge C.M."/>
            <person name="Derrien M."/>
            <person name="Malfatti S.A."/>
            <person name="Chain P.S."/>
            <person name="Woyke T."/>
            <person name="Palva A."/>
            <person name="de Vos W.M."/>
            <person name="Smidt H."/>
        </authorList>
    </citation>
    <scope>NUCLEOTIDE SEQUENCE [LARGE SCALE GENOMIC DNA]</scope>
    <source>
        <strain evidence="17">ATCC BAA-835 / DSM 22959 / JCM 33894 / BCRC 81048 / CCUG 64013 / CIP 107961 / Muc</strain>
    </source>
</reference>
<proteinExistence type="inferred from homology"/>
<evidence type="ECO:0000256" key="8">
    <source>
        <dbReference type="ARBA" id="ARBA00023235"/>
    </source>
</evidence>
<dbReference type="STRING" id="349741.Amuc_0772"/>
<dbReference type="InterPro" id="IPR001345">
    <property type="entry name" value="PG/BPGM_mutase_AS"/>
</dbReference>
<evidence type="ECO:0000256" key="6">
    <source>
        <dbReference type="ARBA" id="ARBA00023027"/>
    </source>
</evidence>
<dbReference type="Pfam" id="PF00389">
    <property type="entry name" value="2-Hacid_dh"/>
    <property type="match status" value="1"/>
</dbReference>
<feature type="binding site" evidence="9 11">
    <location>
        <position position="98"/>
    </location>
    <ligand>
        <name>substrate</name>
    </ligand>
</feature>
<dbReference type="Gene3D" id="3.40.50.1240">
    <property type="entry name" value="Phosphoglycerate mutase-like"/>
    <property type="match status" value="1"/>
</dbReference>
<keyword evidence="5" id="KW-0560">Oxidoreductase</keyword>
<feature type="domain" description="D-isomer specific 2-hydroxyacid dehydrogenase catalytic" evidence="14">
    <location>
        <begin position="269"/>
        <end position="596"/>
    </location>
</feature>
<dbReference type="PANTHER" id="PTHR43026">
    <property type="entry name" value="2-HYDROXYACID DEHYDROGENASE HOMOLOG 1-RELATED"/>
    <property type="match status" value="1"/>
</dbReference>
<evidence type="ECO:0000313" key="16">
    <source>
        <dbReference type="EMBL" id="ACD04607.1"/>
    </source>
</evidence>
<keyword evidence="7 9" id="KW-0324">Glycolysis</keyword>
<dbReference type="FunFam" id="3.40.50.1240:FF:000003">
    <property type="entry name" value="2,3-bisphosphoglycerate-dependent phosphoglycerate mutase"/>
    <property type="match status" value="1"/>
</dbReference>
<feature type="domain" description="D-isomer specific 2-hydroxyacid dehydrogenase NAD-binding" evidence="15">
    <location>
        <begin position="377"/>
        <end position="565"/>
    </location>
</feature>
<dbReference type="FunFam" id="3.40.50.720:FF:000292">
    <property type="entry name" value="Putative D-lactate dehydrogenase"/>
    <property type="match status" value="1"/>
</dbReference>
<keyword evidence="17" id="KW-1185">Reference proteome</keyword>
<comment type="pathway">
    <text evidence="9">Carbohydrate degradation; glycolysis; pyruvate from D-glyceraldehyde 3-phosphate: step 3/5.</text>
</comment>
<protein>
    <recommendedName>
        <fullName evidence="9">2,3-bisphosphoglycerate-dependent phosphoglycerate mutase</fullName>
        <shortName evidence="9">BPG-dependent PGAM</shortName>
        <shortName evidence="9">PGAM</shortName>
        <shortName evidence="9">Phosphoglyceromutase</shortName>
        <shortName evidence="9">dPGM</shortName>
        <ecNumber evidence="9">5.4.2.11</ecNumber>
    </recommendedName>
</protein>
<evidence type="ECO:0000256" key="4">
    <source>
        <dbReference type="ARBA" id="ARBA00022432"/>
    </source>
</evidence>
<keyword evidence="8 9" id="KW-0413">Isomerase</keyword>
<dbReference type="GO" id="GO:0006096">
    <property type="term" value="P:glycolytic process"/>
    <property type="evidence" value="ECO:0007669"/>
    <property type="project" value="UniProtKB-UniRule"/>
</dbReference>
<dbReference type="GO" id="GO:0004619">
    <property type="term" value="F:phosphoglycerate mutase activity"/>
    <property type="evidence" value="ECO:0007669"/>
    <property type="project" value="UniProtKB-UniRule"/>
</dbReference>
<evidence type="ECO:0000259" key="15">
    <source>
        <dbReference type="Pfam" id="PF02826"/>
    </source>
</evidence>
<dbReference type="InterPro" id="IPR005952">
    <property type="entry name" value="Phosphogly_mut1"/>
</dbReference>
<dbReference type="SUPFAM" id="SSF53254">
    <property type="entry name" value="Phosphoglycerate mutase-like"/>
    <property type="match status" value="1"/>
</dbReference>
<evidence type="ECO:0000256" key="5">
    <source>
        <dbReference type="ARBA" id="ARBA00023002"/>
    </source>
</evidence>
<dbReference type="CDD" id="cd12183">
    <property type="entry name" value="LDH_like_2"/>
    <property type="match status" value="1"/>
</dbReference>
<feature type="binding site" evidence="9 11">
    <location>
        <begin position="87"/>
        <end position="90"/>
    </location>
    <ligand>
        <name>substrate</name>
    </ligand>
</feature>
<dbReference type="InterPro" id="IPR006139">
    <property type="entry name" value="D-isomer_2_OHA_DH_cat_dom"/>
</dbReference>
<gene>
    <name evidence="9" type="primary">gpmA</name>
    <name evidence="16" type="ordered locus">Amuc_0772</name>
</gene>
<dbReference type="PANTHER" id="PTHR43026:SF1">
    <property type="entry name" value="2-HYDROXYACID DEHYDROGENASE HOMOLOG 1-RELATED"/>
    <property type="match status" value="1"/>
</dbReference>
<evidence type="ECO:0000313" key="17">
    <source>
        <dbReference type="Proteomes" id="UP000001031"/>
    </source>
</evidence>
<feature type="binding site" evidence="9 11">
    <location>
        <position position="60"/>
    </location>
    <ligand>
        <name>substrate</name>
    </ligand>
</feature>
<evidence type="ECO:0000256" key="1">
    <source>
        <dbReference type="ARBA" id="ARBA00000380"/>
    </source>
</evidence>
<dbReference type="InterPro" id="IPR006140">
    <property type="entry name" value="D-isomer_DH_NAD-bd"/>
</dbReference>
<dbReference type="SMART" id="SM00855">
    <property type="entry name" value="PGAM"/>
    <property type="match status" value="1"/>
</dbReference>
<evidence type="ECO:0000259" key="14">
    <source>
        <dbReference type="Pfam" id="PF00389"/>
    </source>
</evidence>
<dbReference type="eggNOG" id="COG0588">
    <property type="taxonomic scope" value="Bacteria"/>
</dbReference>
<dbReference type="InterPro" id="IPR013078">
    <property type="entry name" value="His_Pase_superF_clade-1"/>
</dbReference>
<name>B2UQ72_AKKM8</name>
<sequence length="601" mass="68089">MKTIVLLRHGESTWNRENRFTGWTDVDLTELGIQEANHAGDLLKDRGMAFDHAYTSYLKRAVKTLNCVLDHLDQDWLPVSKSWRLNEKHYGMLQGLNKSETAQKYGDEQVLIWRRSYDVAPPPLAEDDPANPKWDPRYKGVPDSELPRTESLKETIARMMPYWEGTVLPSLRTLDNILIVAHGNTLRGMIKYLKNIPDEQLLSLNLPTATPYVFEFDDSLNLEKDYFLGDPEEIRKRMAAVAGQGSAKKKNACGITSLSFPMTAHSCRIAFFDAKPYDRDSFNSVNEREFHYDIRYFKGHLTPDSVPLTRGTDVACIFVNDTANREVIRNLKENGVKLLALRCAGFNNVDLKAAEEAELPVVRVPQYSPYAVAEHAVALMLSLNRKIHRAYWRTRDGNFSLHGLMGFDMNGKTAGIIGTGKIARILIRILKGFGMNILAYDLHPDQRFAEEAGITYTTLDDLYARSDIISLHCPLTPETEHLINTDSIGKMKDGVMIINTGRGKLINTEMLIDGLKSKKVGAAGLDVYEEEGEYFYEDKSDRIIDDDTLARLLSFNNVILTSHQGFFTKEALHNIAEVTLHNIRDFLESKPLINRVSLQSR</sequence>
<dbReference type="AlphaFoldDB" id="B2UQ72"/>
<dbReference type="PROSITE" id="PS00670">
    <property type="entry name" value="D_2_HYDROXYACID_DH_2"/>
    <property type="match status" value="1"/>
</dbReference>
<feature type="binding site" evidence="9 11">
    <location>
        <begin position="21"/>
        <end position="22"/>
    </location>
    <ligand>
        <name>substrate</name>
    </ligand>
</feature>
<feature type="compositionally biased region" description="Basic and acidic residues" evidence="13">
    <location>
        <begin position="134"/>
        <end position="145"/>
    </location>
</feature>
<feature type="active site" description="Tele-phosphohistidine intermediate" evidence="9 10">
    <location>
        <position position="9"/>
    </location>
</feature>
<dbReference type="eggNOG" id="COG1052">
    <property type="taxonomic scope" value="Bacteria"/>
</dbReference>
<feature type="binding site" evidence="9 11">
    <location>
        <begin position="114"/>
        <end position="115"/>
    </location>
    <ligand>
        <name>substrate</name>
    </ligand>
</feature>
<comment type="similarity">
    <text evidence="3 9">Belongs to the phosphoglycerate mutase family. BPG-dependent PGAM subfamily.</text>
</comment>
<dbReference type="PROSITE" id="PS00175">
    <property type="entry name" value="PG_MUTASE"/>
    <property type="match status" value="1"/>
</dbReference>
<evidence type="ECO:0000256" key="2">
    <source>
        <dbReference type="ARBA" id="ARBA00005854"/>
    </source>
</evidence>
<feature type="site" description="Transition state stabilizer" evidence="9 12">
    <location>
        <position position="182"/>
    </location>
</feature>
<dbReference type="NCBIfam" id="TIGR01258">
    <property type="entry name" value="pgm_1"/>
    <property type="match status" value="1"/>
</dbReference>
<dbReference type="EMBL" id="CP001071">
    <property type="protein sequence ID" value="ACD04607.1"/>
    <property type="molecule type" value="Genomic_DNA"/>
</dbReference>
<comment type="similarity">
    <text evidence="2">Belongs to the D-isomer specific 2-hydroxyacid dehydrogenase family.</text>
</comment>
<evidence type="ECO:0000256" key="3">
    <source>
        <dbReference type="ARBA" id="ARBA00006717"/>
    </source>
</evidence>
<dbReference type="EC" id="5.4.2.11" evidence="9"/>
<feature type="binding site" evidence="9 11">
    <location>
        <begin position="183"/>
        <end position="184"/>
    </location>
    <ligand>
        <name>substrate</name>
    </ligand>
</feature>
<feature type="binding site" evidence="9 11">
    <location>
        <begin position="8"/>
        <end position="15"/>
    </location>
    <ligand>
        <name>substrate</name>
    </ligand>
</feature>